<feature type="transmembrane region" description="Helical" evidence="2">
    <location>
        <begin position="494"/>
        <end position="513"/>
    </location>
</feature>
<evidence type="ECO:0000256" key="2">
    <source>
        <dbReference type="SAM" id="Phobius"/>
    </source>
</evidence>
<keyword evidence="2" id="KW-0472">Membrane</keyword>
<dbReference type="InParanoid" id="F2US83"/>
<dbReference type="InterPro" id="IPR036259">
    <property type="entry name" value="MFS_trans_sf"/>
</dbReference>
<feature type="region of interest" description="Disordered" evidence="1">
    <location>
        <begin position="245"/>
        <end position="374"/>
    </location>
</feature>
<dbReference type="AlphaFoldDB" id="F2US83"/>
<dbReference type="OrthoDB" id="10543701at2759"/>
<keyword evidence="2" id="KW-0812">Transmembrane</keyword>
<dbReference type="SUPFAM" id="SSF103473">
    <property type="entry name" value="MFS general substrate transporter"/>
    <property type="match status" value="1"/>
</dbReference>
<evidence type="ECO:0000313" key="3">
    <source>
        <dbReference type="EMBL" id="EGD80488.1"/>
    </source>
</evidence>
<feature type="transmembrane region" description="Helical" evidence="2">
    <location>
        <begin position="92"/>
        <end position="111"/>
    </location>
</feature>
<sequence>MPADTHHNNDPSTSLALKLFFLVCGLSVFARSEAVFMQTQMYAKCFGLGDRFYALASCAIFMPGILVQIIQNKYDVLHDLKYGTYKATTTRLLVAVLGSVAALLGLVLGAFENMKLEGDLGFIYALMGVLGLGISISFGCFVQVITMFPPSMHPFFFVGTYSPFLIFAPINIAVQDLCVKDEDDHWMVRWHSVLVYYLLAAFLTLAGLLCYFGIAKHPRGKAVFKRKDAELRAALVRAQLTSADDDSTYGSVNRRTKDGNSQHTPLLPAGSSAVSGDGASVVAGTTRRRSSSIKRANYGSSNNASADVASLHNNSNSNNGRHHHGSDDEEADSDVEDGSTSAMMPLLNGSSGSSSSSSAPPTSSSFGRRDHGKPSAATVADALSTASSHYTNWDMLRMCWKEMTAQLLMTVCSTLVASLYIKFKPTQYDDLPTLLQYDYYICGALGILTTSIDVVRRALTSRIILILSFVRLLVIPFAILYARDVLPRSDIGVLVVNGLQMYVGGGVFALAFSHASNQFAAKPDRTKASTIMNTCYYIAMAIALGVSLAIT</sequence>
<feature type="transmembrane region" description="Helical" evidence="2">
    <location>
        <begin position="15"/>
        <end position="32"/>
    </location>
</feature>
<evidence type="ECO:0000256" key="1">
    <source>
        <dbReference type="SAM" id="MobiDB-lite"/>
    </source>
</evidence>
<feature type="transmembrane region" description="Helical" evidence="2">
    <location>
        <begin position="52"/>
        <end position="71"/>
    </location>
</feature>
<feature type="transmembrane region" description="Helical" evidence="2">
    <location>
        <begin position="534"/>
        <end position="550"/>
    </location>
</feature>
<feature type="transmembrane region" description="Helical" evidence="2">
    <location>
        <begin position="123"/>
        <end position="148"/>
    </location>
</feature>
<reference evidence="3" key="1">
    <citation type="submission" date="2009-08" db="EMBL/GenBank/DDBJ databases">
        <title>Annotation of Salpingoeca rosetta.</title>
        <authorList>
            <consortium name="The Broad Institute Genome Sequencing Platform"/>
            <person name="Russ C."/>
            <person name="Cuomo C."/>
            <person name="Burger G."/>
            <person name="Gray M.W."/>
            <person name="Holland P.W.H."/>
            <person name="King N."/>
            <person name="Lang F.B.F."/>
            <person name="Roger A.J."/>
            <person name="Ruiz-Trillo I."/>
            <person name="Young S.K."/>
            <person name="Zeng Q."/>
            <person name="Gargeya S."/>
            <person name="Alvarado L."/>
            <person name="Berlin A."/>
            <person name="Chapman S.B."/>
            <person name="Chen Z."/>
            <person name="Freedman E."/>
            <person name="Gellesch M."/>
            <person name="Goldberg J."/>
            <person name="Griggs A."/>
            <person name="Gujja S."/>
            <person name="Heilman E."/>
            <person name="Heiman D."/>
            <person name="Howarth C."/>
            <person name="Mehta T."/>
            <person name="Neiman D."/>
            <person name="Pearson M."/>
            <person name="Roberts A."/>
            <person name="Saif S."/>
            <person name="Shea T."/>
            <person name="Shenoy N."/>
            <person name="Sisk P."/>
            <person name="Stolte C."/>
            <person name="Sykes S."/>
            <person name="White J."/>
            <person name="Yandava C."/>
            <person name="Haas B."/>
            <person name="Nusbaum C."/>
            <person name="Birren B."/>
        </authorList>
    </citation>
    <scope>NUCLEOTIDE SEQUENCE [LARGE SCALE GENOMIC DNA]</scope>
    <source>
        <strain evidence="3">ATCC 50818</strain>
    </source>
</reference>
<gene>
    <name evidence="3" type="ORF">PTSG_11131</name>
</gene>
<dbReference type="RefSeq" id="XP_004988052.1">
    <property type="nucleotide sequence ID" value="XM_004987995.1"/>
</dbReference>
<proteinExistence type="predicted"/>
<feature type="transmembrane region" description="Helical" evidence="2">
    <location>
        <begin position="155"/>
        <end position="174"/>
    </location>
</feature>
<accession>F2US83</accession>
<dbReference type="EMBL" id="GL832993">
    <property type="protein sequence ID" value="EGD80488.1"/>
    <property type="molecule type" value="Genomic_DNA"/>
</dbReference>
<feature type="transmembrane region" description="Helical" evidence="2">
    <location>
        <begin position="194"/>
        <end position="215"/>
    </location>
</feature>
<keyword evidence="4" id="KW-1185">Reference proteome</keyword>
<organism evidence="4">
    <name type="scientific">Salpingoeca rosetta (strain ATCC 50818 / BSB-021)</name>
    <dbReference type="NCBI Taxonomy" id="946362"/>
    <lineage>
        <taxon>Eukaryota</taxon>
        <taxon>Choanoflagellata</taxon>
        <taxon>Craspedida</taxon>
        <taxon>Salpingoecidae</taxon>
        <taxon>Salpingoeca</taxon>
    </lineage>
</organism>
<evidence type="ECO:0000313" key="4">
    <source>
        <dbReference type="Proteomes" id="UP000007799"/>
    </source>
</evidence>
<dbReference type="OMA" id="IFMPGIL"/>
<dbReference type="KEGG" id="sre:PTSG_11131"/>
<feature type="transmembrane region" description="Helical" evidence="2">
    <location>
        <begin position="463"/>
        <end position="482"/>
    </location>
</feature>
<dbReference type="Proteomes" id="UP000007799">
    <property type="component" value="Unassembled WGS sequence"/>
</dbReference>
<name>F2US83_SALR5</name>
<dbReference type="GeneID" id="16068577"/>
<feature type="compositionally biased region" description="Acidic residues" evidence="1">
    <location>
        <begin position="327"/>
        <end position="337"/>
    </location>
</feature>
<feature type="compositionally biased region" description="Low complexity" evidence="1">
    <location>
        <begin position="310"/>
        <end position="319"/>
    </location>
</feature>
<protein>
    <submittedName>
        <fullName evidence="3">Uncharacterized protein</fullName>
    </submittedName>
</protein>
<feature type="compositionally biased region" description="Low complexity" evidence="1">
    <location>
        <begin position="349"/>
        <end position="365"/>
    </location>
</feature>
<keyword evidence="2" id="KW-1133">Transmembrane helix</keyword>
<feature type="compositionally biased region" description="Low complexity" evidence="1">
    <location>
        <begin position="269"/>
        <end position="284"/>
    </location>
</feature>